<keyword evidence="3" id="KW-1185">Reference proteome</keyword>
<accession>A0A4C2EMU4</accession>
<proteinExistence type="predicted"/>
<dbReference type="AlphaFoldDB" id="A0A4C2EMU4"/>
<name>A0A4C2EMU4_9EURY</name>
<sequence length="152" mass="17318">MPRKGGGPPDGRTDEEQWQPPGREEPLQRSLDMALELELDDEEEDPDFIYGDIVHDTEADEPIALVVINIPGLELDEWEFEDGDTLADKTPKYPDDDEIIVVTPLDVLEQHIPRWGDREAAIPLEDLVEEKIPFAPFPSLQLVRVEDSHLRD</sequence>
<dbReference type="Proteomes" id="UP000304382">
    <property type="component" value="Unassembled WGS sequence"/>
</dbReference>
<evidence type="ECO:0000313" key="2">
    <source>
        <dbReference type="EMBL" id="GCF15666.1"/>
    </source>
</evidence>
<protein>
    <submittedName>
        <fullName evidence="2">Uncharacterized protein</fullName>
    </submittedName>
</protein>
<evidence type="ECO:0000313" key="3">
    <source>
        <dbReference type="Proteomes" id="UP000304382"/>
    </source>
</evidence>
<evidence type="ECO:0000256" key="1">
    <source>
        <dbReference type="SAM" id="MobiDB-lite"/>
    </source>
</evidence>
<feature type="region of interest" description="Disordered" evidence="1">
    <location>
        <begin position="1"/>
        <end position="29"/>
    </location>
</feature>
<reference evidence="2 3" key="1">
    <citation type="submission" date="2019-02" db="EMBL/GenBank/DDBJ databases">
        <title>Haloarcula mannanilyticum sp. nov., a mannan degrading haloarchaeon isolated from commercial salt.</title>
        <authorList>
            <person name="Enomoto S."/>
            <person name="Shimane Y."/>
            <person name="Kamekura M."/>
            <person name="Ito T."/>
            <person name="Moriya O."/>
            <person name="Ihara K."/>
            <person name="Takahashi-Ando N."/>
            <person name="Fukushima Y."/>
            <person name="Yoshida Y."/>
            <person name="Usama R."/>
            <person name="Takai K."/>
            <person name="Minegishi H."/>
        </authorList>
    </citation>
    <scope>NUCLEOTIDE SEQUENCE [LARGE SCALE GENOMIC DNA]</scope>
    <source>
        <strain evidence="2 3">MD130-1</strain>
    </source>
</reference>
<comment type="caution">
    <text evidence="2">The sequence shown here is derived from an EMBL/GenBank/DDBJ whole genome shotgun (WGS) entry which is preliminary data.</text>
</comment>
<dbReference type="EMBL" id="BIXZ01000009">
    <property type="protein sequence ID" value="GCF15666.1"/>
    <property type="molecule type" value="Genomic_DNA"/>
</dbReference>
<organism evidence="2 3">
    <name type="scientific">Haloarcula mannanilytica</name>
    <dbReference type="NCBI Taxonomy" id="2509225"/>
    <lineage>
        <taxon>Archaea</taxon>
        <taxon>Methanobacteriati</taxon>
        <taxon>Methanobacteriota</taxon>
        <taxon>Stenosarchaea group</taxon>
        <taxon>Halobacteria</taxon>
        <taxon>Halobacteriales</taxon>
        <taxon>Haloarculaceae</taxon>
        <taxon>Haloarcula</taxon>
    </lineage>
</organism>
<gene>
    <name evidence="2" type="ORF">Harman_36010</name>
</gene>